<dbReference type="Gene3D" id="1.10.10.60">
    <property type="entry name" value="Homeodomain-like"/>
    <property type="match status" value="1"/>
</dbReference>
<dbReference type="GO" id="GO:0005634">
    <property type="term" value="C:nucleus"/>
    <property type="evidence" value="ECO:0007669"/>
    <property type="project" value="UniProtKB-SubCell"/>
</dbReference>
<protein>
    <submittedName>
        <fullName evidence="4">Nuclear receptor corepressor 2</fullName>
    </submittedName>
</protein>
<dbReference type="PROSITE" id="PS51293">
    <property type="entry name" value="SANT"/>
    <property type="match status" value="1"/>
</dbReference>
<name>A0A0V1KSF2_9BILA</name>
<gene>
    <name evidence="4" type="primary">Ncor2</name>
    <name evidence="4" type="ORF">T02_31</name>
</gene>
<dbReference type="EMBL" id="JYDW01000291">
    <property type="protein sequence ID" value="KRZ49836.1"/>
    <property type="molecule type" value="Genomic_DNA"/>
</dbReference>
<dbReference type="OrthoDB" id="10258692at2759"/>
<dbReference type="InterPro" id="IPR017884">
    <property type="entry name" value="SANT_dom"/>
</dbReference>
<evidence type="ECO:0000259" key="3">
    <source>
        <dbReference type="PROSITE" id="PS51293"/>
    </source>
</evidence>
<evidence type="ECO:0000256" key="1">
    <source>
        <dbReference type="ARBA" id="ARBA00004123"/>
    </source>
</evidence>
<dbReference type="InterPro" id="IPR001005">
    <property type="entry name" value="SANT/Myb"/>
</dbReference>
<dbReference type="InterPro" id="IPR009057">
    <property type="entry name" value="Homeodomain-like_sf"/>
</dbReference>
<dbReference type="Proteomes" id="UP000054721">
    <property type="component" value="Unassembled WGS sequence"/>
</dbReference>
<reference evidence="4 5" key="1">
    <citation type="submission" date="2015-05" db="EMBL/GenBank/DDBJ databases">
        <title>Evolution of Trichinella species and genotypes.</title>
        <authorList>
            <person name="Korhonen P.K."/>
            <person name="Edoardo P."/>
            <person name="Giuseppe L.R."/>
            <person name="Gasser R.B."/>
        </authorList>
    </citation>
    <scope>NUCLEOTIDE SEQUENCE [LARGE SCALE GENOMIC DNA]</scope>
    <source>
        <strain evidence="4">ISS10</strain>
    </source>
</reference>
<evidence type="ECO:0000313" key="5">
    <source>
        <dbReference type="Proteomes" id="UP000054721"/>
    </source>
</evidence>
<dbReference type="SUPFAM" id="SSF46689">
    <property type="entry name" value="Homeodomain-like"/>
    <property type="match status" value="1"/>
</dbReference>
<dbReference type="SMART" id="SM00717">
    <property type="entry name" value="SANT"/>
    <property type="match status" value="1"/>
</dbReference>
<keyword evidence="4" id="KW-0675">Receptor</keyword>
<organism evidence="4 5">
    <name type="scientific">Trichinella nativa</name>
    <dbReference type="NCBI Taxonomy" id="6335"/>
    <lineage>
        <taxon>Eukaryota</taxon>
        <taxon>Metazoa</taxon>
        <taxon>Ecdysozoa</taxon>
        <taxon>Nematoda</taxon>
        <taxon>Enoplea</taxon>
        <taxon>Dorylaimia</taxon>
        <taxon>Trichinellida</taxon>
        <taxon>Trichinellidae</taxon>
        <taxon>Trichinella</taxon>
    </lineage>
</organism>
<accession>A0A0V1KSF2</accession>
<evidence type="ECO:0000256" key="2">
    <source>
        <dbReference type="SAM" id="MobiDB-lite"/>
    </source>
</evidence>
<comment type="caution">
    <text evidence="4">The sequence shown here is derived from an EMBL/GenBank/DDBJ whole genome shotgun (WGS) entry which is preliminary data.</text>
</comment>
<feature type="region of interest" description="Disordered" evidence="2">
    <location>
        <begin position="639"/>
        <end position="660"/>
    </location>
</feature>
<keyword evidence="5" id="KW-1185">Reference proteome</keyword>
<dbReference type="AlphaFoldDB" id="A0A0V1KSF2"/>
<feature type="domain" description="SANT" evidence="3">
    <location>
        <begin position="211"/>
        <end position="262"/>
    </location>
</feature>
<evidence type="ECO:0000313" key="4">
    <source>
        <dbReference type="EMBL" id="KRZ49836.1"/>
    </source>
</evidence>
<sequence length="914" mass="104627">MQYNLKMEEKENKIKDLKSECMDEMPISSSLPVPVSDCIVKKEKKEDDKSININSNKSYVSAVTKISTRNSKMQKYEKSLSFMYKMAKMEKEHIEKKLECFAETYDRSQCLHEYILENVEKCDQIIDANRAVLEKALPEMKRVRIERERKHRIVSRSYQAALEEASERKLRRDTIIEQSAVIPPYGFPFRETCVAYKKVNLGDVLKNRWEKYVNQWSKKELDLFAEKLKRYDKNFGVLALFFPDKTAEQVVQMYYMKKTELVDKKALAKLRKSAKRDDEGSYIYELPTPEEIAETLGYYVKNRVELLPDESAIFGSICQICSQVVDKRLYGPVTRSRGAKGQIEKIICDACRVKEETKVPANLFPCQVKGCTSANRQTRNKRNLPGRFFNLRPEDQKKLLDELELTEGNVRMCGSCSMRISRRIDATLRSYKGQPKQVVESVEATTLSLEHCSPCMDINMTVPVVAHSEDVFLQEIFNECNVKSSFHCDGQSDNQPMAVIPMVSVLSTWENFKASVSRMDASFSVPNRFSSADMSISTSIQEYQGSDLVLNYEWSNHSMMAESRIVEHKLVYANDIARAELNLSLDVQNLNVDIINGRSENMVAEIKLNKLSLVCPPFNVQQRSSVRIKPVAVVKEAEPARPKLTDKKKKKSKSEKRSMKLCLSDVPPASKIPRSYFPEELSERKKRKLLAEAAMRAKKIFKQMEEAEKEGNHDESITLTYHPISKPSWVGSEIGENTYSLSLNAPNEMTDSMAIPSQFPINQQNYPLMAPNSSFIHQGMWNYNPVDMHNAMFGQYSPGNPPQMPVMHPYNYMGSSMFPPAQPGPSNLITGLPEVNQAALLQNPYTNVFKIEYIFVQKFIITHTCISLSKFLQTCLLMSKMMLVHADLQQLILVLINLFTIEDCISQCVFVVHL</sequence>
<dbReference type="STRING" id="6335.A0A0V1KSF2"/>
<proteinExistence type="predicted"/>
<comment type="subcellular location">
    <subcellularLocation>
        <location evidence="1">Nucleus</location>
    </subcellularLocation>
</comment>